<keyword evidence="1 7" id="KW-0963">Cytoplasm</keyword>
<dbReference type="InterPro" id="IPR001680">
    <property type="entry name" value="WD40_rpt"/>
</dbReference>
<organism evidence="9 10">
    <name type="scientific">Acanthoscelides obtectus</name>
    <name type="common">Bean weevil</name>
    <name type="synonym">Bruchus obtectus</name>
    <dbReference type="NCBI Taxonomy" id="200917"/>
    <lineage>
        <taxon>Eukaryota</taxon>
        <taxon>Metazoa</taxon>
        <taxon>Ecdysozoa</taxon>
        <taxon>Arthropoda</taxon>
        <taxon>Hexapoda</taxon>
        <taxon>Insecta</taxon>
        <taxon>Pterygota</taxon>
        <taxon>Neoptera</taxon>
        <taxon>Endopterygota</taxon>
        <taxon>Coleoptera</taxon>
        <taxon>Polyphaga</taxon>
        <taxon>Cucujiformia</taxon>
        <taxon>Chrysomeloidea</taxon>
        <taxon>Chrysomelidae</taxon>
        <taxon>Bruchinae</taxon>
        <taxon>Bruchini</taxon>
        <taxon>Acanthoscelides</taxon>
    </lineage>
</organism>
<comment type="function">
    <text evidence="7">Component of the eukaryotic translation initiation factor 3 (eIF-3) complex, which is involved in protein synthesis of a specialized repertoire of mRNAs and, together with other initiation factors, stimulates binding of mRNA and methionyl-tRNAi to the 40S ribosome. The eIF-3 complex specifically targets and initiates translation of a subset of mRNAs involved in cell proliferation.</text>
</comment>
<dbReference type="GO" id="GO:0016282">
    <property type="term" value="C:eukaryotic 43S preinitiation complex"/>
    <property type="evidence" value="ECO:0007669"/>
    <property type="project" value="UniProtKB-UniRule"/>
</dbReference>
<dbReference type="Gene3D" id="2.130.10.10">
    <property type="entry name" value="YVTN repeat-like/Quinoprotein amine dehydrogenase"/>
    <property type="match status" value="1"/>
</dbReference>
<accession>A0A9P0L994</accession>
<evidence type="ECO:0000256" key="4">
    <source>
        <dbReference type="ARBA" id="ARBA00022737"/>
    </source>
</evidence>
<dbReference type="GO" id="GO:0003743">
    <property type="term" value="F:translation initiation factor activity"/>
    <property type="evidence" value="ECO:0007669"/>
    <property type="project" value="UniProtKB-UniRule"/>
</dbReference>
<feature type="repeat" description="WD" evidence="8">
    <location>
        <begin position="48"/>
        <end position="89"/>
    </location>
</feature>
<dbReference type="FunFam" id="2.130.10.10:FF:000127">
    <property type="entry name" value="Eukaryotic translation initiation factor 3 subunit I"/>
    <property type="match status" value="1"/>
</dbReference>
<dbReference type="SUPFAM" id="SSF50978">
    <property type="entry name" value="WD40 repeat-like"/>
    <property type="match status" value="1"/>
</dbReference>
<dbReference type="PROSITE" id="PS50294">
    <property type="entry name" value="WD_REPEATS_REGION"/>
    <property type="match status" value="3"/>
</dbReference>
<keyword evidence="4" id="KW-0677">Repeat</keyword>
<keyword evidence="10" id="KW-1185">Reference proteome</keyword>
<feature type="repeat" description="WD" evidence="8">
    <location>
        <begin position="288"/>
        <end position="318"/>
    </location>
</feature>
<evidence type="ECO:0000256" key="2">
    <source>
        <dbReference type="ARBA" id="ARBA00022540"/>
    </source>
</evidence>
<comment type="similarity">
    <text evidence="7">Belongs to the eIF-3 subunit I family.</text>
</comment>
<comment type="subcellular location">
    <subcellularLocation>
        <location evidence="7">Cytoplasm</location>
    </subcellularLocation>
</comment>
<dbReference type="InterPro" id="IPR027525">
    <property type="entry name" value="eIF3i"/>
</dbReference>
<feature type="repeat" description="WD" evidence="8">
    <location>
        <begin position="6"/>
        <end position="47"/>
    </location>
</feature>
<dbReference type="GO" id="GO:0033290">
    <property type="term" value="C:eukaryotic 48S preinitiation complex"/>
    <property type="evidence" value="ECO:0007669"/>
    <property type="project" value="UniProtKB-UniRule"/>
</dbReference>
<dbReference type="AlphaFoldDB" id="A0A9P0L994"/>
<dbReference type="GO" id="GO:0001732">
    <property type="term" value="P:formation of cytoplasmic translation initiation complex"/>
    <property type="evidence" value="ECO:0007669"/>
    <property type="project" value="UniProtKB-UniRule"/>
</dbReference>
<evidence type="ECO:0000256" key="8">
    <source>
        <dbReference type="PROSITE-ProRule" id="PRU00221"/>
    </source>
</evidence>
<dbReference type="Pfam" id="PF24805">
    <property type="entry name" value="EIF3I"/>
    <property type="match status" value="1"/>
</dbReference>
<dbReference type="PROSITE" id="PS50082">
    <property type="entry name" value="WD_REPEATS_2"/>
    <property type="match status" value="3"/>
</dbReference>
<dbReference type="InterPro" id="IPR015943">
    <property type="entry name" value="WD40/YVTN_repeat-like_dom_sf"/>
</dbReference>
<dbReference type="PANTHER" id="PTHR19877:SF1">
    <property type="entry name" value="EUKARYOTIC TRANSLATION INITIATION FACTOR 3 SUBUNIT I"/>
    <property type="match status" value="1"/>
</dbReference>
<comment type="caution">
    <text evidence="9">The sequence shown here is derived from an EMBL/GenBank/DDBJ whole genome shotgun (WGS) entry which is preliminary data.</text>
</comment>
<keyword evidence="5 7" id="KW-0648">Protein biosynthesis</keyword>
<evidence type="ECO:0000256" key="6">
    <source>
        <dbReference type="ARBA" id="ARBA00038394"/>
    </source>
</evidence>
<dbReference type="OrthoDB" id="24966at2759"/>
<keyword evidence="3 8" id="KW-0853">WD repeat</keyword>
<evidence type="ECO:0000256" key="5">
    <source>
        <dbReference type="ARBA" id="ARBA00022917"/>
    </source>
</evidence>
<protein>
    <recommendedName>
        <fullName evidence="7">Eukaryotic translation initiation factor 3 subunit I</fullName>
        <shortName evidence="7">eIF3i</shortName>
    </recommendedName>
</protein>
<proteinExistence type="inferred from homology"/>
<evidence type="ECO:0000313" key="10">
    <source>
        <dbReference type="Proteomes" id="UP001152888"/>
    </source>
</evidence>
<dbReference type="GO" id="GO:0003723">
    <property type="term" value="F:RNA binding"/>
    <property type="evidence" value="ECO:0007669"/>
    <property type="project" value="TreeGrafter"/>
</dbReference>
<dbReference type="EMBL" id="CAKOFQ010007078">
    <property type="protein sequence ID" value="CAH1990074.1"/>
    <property type="molecule type" value="Genomic_DNA"/>
</dbReference>
<sequence>MKPIMLQGHERAITQIKYNREGDLLFSSSKDNKPNVWYSLNGERLGSFNGHQGVVWCIDVDWTTTRFMSGAGDRTCRIWDCETGKEIGCITSASSVRTCMFSYSANMAVYTTDKAMKQDCEMFIIDTRVVDDSTGQQDPILRIPIKGSRVSSILWDLDDSIISGHENGEITQWDLKVKHLCFSYCGSKHYLPEENFFVNDMQWNKDGTMFITASKDHTAKLFDAKDLLLLKTYKTERPVNSASISPIMEHVVLGGGQEAMDVTTTSTRVGKFDSRFFHMVFEEEFGRVKGHFGPINSVAFHPDGKGYSSGGEDGYVRVHTFDSSYFEYNFDY</sequence>
<gene>
    <name evidence="9" type="ORF">ACAOBT_LOCUS19437</name>
</gene>
<evidence type="ECO:0000313" key="9">
    <source>
        <dbReference type="EMBL" id="CAH1990074.1"/>
    </source>
</evidence>
<evidence type="ECO:0000256" key="3">
    <source>
        <dbReference type="ARBA" id="ARBA00022574"/>
    </source>
</evidence>
<evidence type="ECO:0000256" key="1">
    <source>
        <dbReference type="ARBA" id="ARBA00022490"/>
    </source>
</evidence>
<dbReference type="SMART" id="SM00320">
    <property type="entry name" value="WD40"/>
    <property type="match status" value="5"/>
</dbReference>
<dbReference type="PANTHER" id="PTHR19877">
    <property type="entry name" value="EUKARYOTIC TRANSLATION INITIATION FACTOR 3 SUBUNIT I"/>
    <property type="match status" value="1"/>
</dbReference>
<dbReference type="Proteomes" id="UP001152888">
    <property type="component" value="Unassembled WGS sequence"/>
</dbReference>
<evidence type="ECO:0000256" key="7">
    <source>
        <dbReference type="HAMAP-Rule" id="MF_03008"/>
    </source>
</evidence>
<comment type="similarity">
    <text evidence="6">Belongs to the WD repeat STRAP family.</text>
</comment>
<keyword evidence="2 7" id="KW-0396">Initiation factor</keyword>
<dbReference type="HAMAP" id="MF_03008">
    <property type="entry name" value="eIF3i"/>
    <property type="match status" value="1"/>
</dbReference>
<name>A0A9P0L994_ACAOB</name>
<comment type="subunit">
    <text evidence="7">Component of the eukaryotic translation initiation factor 3 (eIF-3) complex.</text>
</comment>
<reference evidence="9" key="1">
    <citation type="submission" date="2022-03" db="EMBL/GenBank/DDBJ databases">
        <authorList>
            <person name="Sayadi A."/>
        </authorList>
    </citation>
    <scope>NUCLEOTIDE SEQUENCE</scope>
</reference>
<dbReference type="GO" id="GO:0071541">
    <property type="term" value="C:eukaryotic translation initiation factor 3 complex, eIF3m"/>
    <property type="evidence" value="ECO:0007669"/>
    <property type="project" value="TreeGrafter"/>
</dbReference>
<dbReference type="InterPro" id="IPR036322">
    <property type="entry name" value="WD40_repeat_dom_sf"/>
</dbReference>